<evidence type="ECO:0000313" key="2">
    <source>
        <dbReference type="Proteomes" id="UP000654604"/>
    </source>
</evidence>
<dbReference type="RefSeq" id="WP_193800755.1">
    <property type="nucleotide sequence ID" value="NZ_JADEWC010000014.1"/>
</dbReference>
<organism evidence="1 2">
    <name type="scientific">Cyanobacterium stanieri LEGE 03274</name>
    <dbReference type="NCBI Taxonomy" id="1828756"/>
    <lineage>
        <taxon>Bacteria</taxon>
        <taxon>Bacillati</taxon>
        <taxon>Cyanobacteriota</taxon>
        <taxon>Cyanophyceae</taxon>
        <taxon>Oscillatoriophycideae</taxon>
        <taxon>Chroococcales</taxon>
        <taxon>Geminocystaceae</taxon>
        <taxon>Cyanobacterium</taxon>
    </lineage>
</organism>
<keyword evidence="2" id="KW-1185">Reference proteome</keyword>
<comment type="caution">
    <text evidence="1">The sequence shown here is derived from an EMBL/GenBank/DDBJ whole genome shotgun (WGS) entry which is preliminary data.</text>
</comment>
<protein>
    <recommendedName>
        <fullName evidence="3">Transposase</fullName>
    </recommendedName>
</protein>
<evidence type="ECO:0000313" key="1">
    <source>
        <dbReference type="EMBL" id="MBE9222601.1"/>
    </source>
</evidence>
<accession>A0ABR9V4Z4</accession>
<proteinExistence type="predicted"/>
<dbReference type="Proteomes" id="UP000654604">
    <property type="component" value="Unassembled WGS sequence"/>
</dbReference>
<gene>
    <name evidence="1" type="ORF">IQ215_07810</name>
</gene>
<dbReference type="EMBL" id="JADEWC010000014">
    <property type="protein sequence ID" value="MBE9222601.1"/>
    <property type="molecule type" value="Genomic_DNA"/>
</dbReference>
<evidence type="ECO:0008006" key="3">
    <source>
        <dbReference type="Google" id="ProtNLM"/>
    </source>
</evidence>
<name>A0ABR9V4Z4_9CHRO</name>
<sequence>MSKIIPKFHLPKEYPEDMKLFTESLVHNNGQTLKAVVNSLFGKIMSHTGKTKGKSKSKTTIKNYLTGFYVLDLFSSDNLFYSDTAPSEKVSISINSVISVTPTLKDCLHSSSIDSFNEKFTDLCTEKSLLIRKYNSDRNFLKEKHNLPENPSRSLIQQMLVKHCDYSYVGIPGVEYLDRFYQDKIQIDSYLKLMSFILQNYGELAKKRLGLIPIANILDHIKKISNYTDEEFKQHLLQLQLTHRIELRTTKSQLARNMGIDLVNIRGVQYGFMKILEPSILV</sequence>
<reference evidence="1 2" key="1">
    <citation type="submission" date="2020-10" db="EMBL/GenBank/DDBJ databases">
        <authorList>
            <person name="Castelo-Branco R."/>
            <person name="Eusebio N."/>
            <person name="Adriana R."/>
            <person name="Vieira A."/>
            <person name="Brugerolle De Fraissinette N."/>
            <person name="Rezende De Castro R."/>
            <person name="Schneider M.P."/>
            <person name="Vasconcelos V."/>
            <person name="Leao P.N."/>
        </authorList>
    </citation>
    <scope>NUCLEOTIDE SEQUENCE [LARGE SCALE GENOMIC DNA]</scope>
    <source>
        <strain evidence="1 2">LEGE 03274</strain>
    </source>
</reference>